<dbReference type="AlphaFoldDB" id="A0AA49JD72"/>
<dbReference type="InterPro" id="IPR003018">
    <property type="entry name" value="GAF"/>
</dbReference>
<keyword evidence="2" id="KW-1133">Transmembrane helix</keyword>
<feature type="transmembrane region" description="Helical" evidence="2">
    <location>
        <begin position="56"/>
        <end position="75"/>
    </location>
</feature>
<feature type="region of interest" description="Disordered" evidence="1">
    <location>
        <begin position="86"/>
        <end position="105"/>
    </location>
</feature>
<dbReference type="SMART" id="SM00065">
    <property type="entry name" value="GAF"/>
    <property type="match status" value="1"/>
</dbReference>
<dbReference type="SUPFAM" id="SSF55781">
    <property type="entry name" value="GAF domain-like"/>
    <property type="match status" value="1"/>
</dbReference>
<dbReference type="Pfam" id="PF13185">
    <property type="entry name" value="GAF_2"/>
    <property type="match status" value="1"/>
</dbReference>
<evidence type="ECO:0000313" key="4">
    <source>
        <dbReference type="EMBL" id="WKN35546.1"/>
    </source>
</evidence>
<gene>
    <name evidence="4" type="ORF">K4G66_24540</name>
</gene>
<keyword evidence="2" id="KW-0472">Membrane</keyword>
<reference evidence="4" key="1">
    <citation type="journal article" date="2023" name="Comput. Struct. Biotechnol. J.">
        <title>Discovery of a novel marine Bacteroidetes with a rich repertoire of carbohydrate-active enzymes.</title>
        <authorList>
            <person name="Chen B."/>
            <person name="Liu G."/>
            <person name="Chen Q."/>
            <person name="Wang H."/>
            <person name="Liu L."/>
            <person name="Tang K."/>
        </authorList>
    </citation>
    <scope>NUCLEOTIDE SEQUENCE</scope>
    <source>
        <strain evidence="4">TK19036</strain>
    </source>
</reference>
<evidence type="ECO:0000259" key="3">
    <source>
        <dbReference type="SMART" id="SM00065"/>
    </source>
</evidence>
<evidence type="ECO:0000256" key="2">
    <source>
        <dbReference type="SAM" id="Phobius"/>
    </source>
</evidence>
<protein>
    <submittedName>
        <fullName evidence="4">GAF domain-containing protein</fullName>
    </submittedName>
</protein>
<proteinExistence type="predicted"/>
<dbReference type="EMBL" id="CP120682">
    <property type="protein sequence ID" value="WKN35546.1"/>
    <property type="molecule type" value="Genomic_DNA"/>
</dbReference>
<sequence>MQIKKNKLSWLLATLFITASSAVVFTLYHLPEWLTQFSPAIDLSVSQQLSPLLQRINIVVGIALGIGLWAIAMLINSQNNSFDTSSRINFSRDNDEEKNESVGTSTEGDFYLGDVNDFLSLELEPHQVFNKVLSQVCRSLEASQAAAFRVVEEDEHRVIEMFSSFAYHIPEGERVVFRFGEGIAGQVAKEGSIAQLDSVPEGYIQILSGLGSATPGHLLVIPVKEDGEVMGVVEIASFKPFSSVQVLALEAFFEKLALKLSINDNVRLEEAKQ</sequence>
<organism evidence="4">
    <name type="scientific">Roseihalotalea indica</name>
    <dbReference type="NCBI Taxonomy" id="2867963"/>
    <lineage>
        <taxon>Bacteria</taxon>
        <taxon>Pseudomonadati</taxon>
        <taxon>Bacteroidota</taxon>
        <taxon>Cytophagia</taxon>
        <taxon>Cytophagales</taxon>
        <taxon>Catalimonadaceae</taxon>
        <taxon>Roseihalotalea</taxon>
    </lineage>
</organism>
<keyword evidence="2" id="KW-0812">Transmembrane</keyword>
<name>A0AA49JD72_9BACT</name>
<accession>A0AA49JD72</accession>
<dbReference type="Gene3D" id="3.30.450.40">
    <property type="match status" value="1"/>
</dbReference>
<reference evidence="4" key="2">
    <citation type="journal article" date="2024" name="Antonie Van Leeuwenhoek">
        <title>Roseihalotalea indica gen. nov., sp. nov., a halophilic Bacteroidetes from mesopelagic Southwest Indian Ocean with higher carbohydrate metabolic potential.</title>
        <authorList>
            <person name="Chen B."/>
            <person name="Zhang M."/>
            <person name="Lin D."/>
            <person name="Ye J."/>
            <person name="Tang K."/>
        </authorList>
    </citation>
    <scope>NUCLEOTIDE SEQUENCE</scope>
    <source>
        <strain evidence="4">TK19036</strain>
    </source>
</reference>
<feature type="domain" description="GAF" evidence="3">
    <location>
        <begin position="124"/>
        <end position="270"/>
    </location>
</feature>
<dbReference type="InterPro" id="IPR029016">
    <property type="entry name" value="GAF-like_dom_sf"/>
</dbReference>
<evidence type="ECO:0000256" key="1">
    <source>
        <dbReference type="SAM" id="MobiDB-lite"/>
    </source>
</evidence>